<feature type="compositionally biased region" description="Basic residues" evidence="3">
    <location>
        <begin position="476"/>
        <end position="489"/>
    </location>
</feature>
<dbReference type="SMART" id="SM00485">
    <property type="entry name" value="XPGN"/>
    <property type="match status" value="1"/>
</dbReference>
<protein>
    <recommendedName>
        <fullName evidence="8">XPGI domain-containing protein</fullName>
    </recommendedName>
</protein>
<feature type="domain" description="XPG-I" evidence="4">
    <location>
        <begin position="136"/>
        <end position="207"/>
    </location>
</feature>
<dbReference type="GO" id="GO:0017108">
    <property type="term" value="F:5'-flap endonuclease activity"/>
    <property type="evidence" value="ECO:0007669"/>
    <property type="project" value="TreeGrafter"/>
</dbReference>
<dbReference type="WBParaSite" id="TREG1_79790.1">
    <property type="protein sequence ID" value="TREG1_79790.1"/>
    <property type="gene ID" value="TREG1_79790"/>
</dbReference>
<organism evidence="6 7">
    <name type="scientific">Trichobilharzia regenti</name>
    <name type="common">Nasal bird schistosome</name>
    <dbReference type="NCBI Taxonomy" id="157069"/>
    <lineage>
        <taxon>Eukaryota</taxon>
        <taxon>Metazoa</taxon>
        <taxon>Spiralia</taxon>
        <taxon>Lophotrochozoa</taxon>
        <taxon>Platyhelminthes</taxon>
        <taxon>Trematoda</taxon>
        <taxon>Digenea</taxon>
        <taxon>Strigeidida</taxon>
        <taxon>Schistosomatoidea</taxon>
        <taxon>Schistosomatidae</taxon>
        <taxon>Trichobilharzia</taxon>
    </lineage>
</organism>
<evidence type="ECO:0000259" key="5">
    <source>
        <dbReference type="SMART" id="SM00485"/>
    </source>
</evidence>
<feature type="region of interest" description="Disordered" evidence="3">
    <location>
        <begin position="597"/>
        <end position="621"/>
    </location>
</feature>
<evidence type="ECO:0008006" key="8">
    <source>
        <dbReference type="Google" id="ProtNLM"/>
    </source>
</evidence>
<name>A0AA85K872_TRIRE</name>
<dbReference type="AlphaFoldDB" id="A0AA85K872"/>
<feature type="domain" description="XPG N-terminal" evidence="5">
    <location>
        <begin position="17"/>
        <end position="108"/>
    </location>
</feature>
<dbReference type="Gene3D" id="3.40.50.1010">
    <property type="entry name" value="5'-nuclease"/>
    <property type="match status" value="1"/>
</dbReference>
<feature type="compositionally biased region" description="Low complexity" evidence="3">
    <location>
        <begin position="607"/>
        <end position="621"/>
    </location>
</feature>
<keyword evidence="6" id="KW-1185">Reference proteome</keyword>
<dbReference type="SMART" id="SM00484">
    <property type="entry name" value="XPGI"/>
    <property type="match status" value="1"/>
</dbReference>
<dbReference type="InterPro" id="IPR029060">
    <property type="entry name" value="PIN-like_dom_sf"/>
</dbReference>
<dbReference type="PRINTS" id="PR00853">
    <property type="entry name" value="XPGRADSUPER"/>
</dbReference>
<dbReference type="Pfam" id="PF00752">
    <property type="entry name" value="XPG_N"/>
    <property type="match status" value="1"/>
</dbReference>
<feature type="region of interest" description="Disordered" evidence="3">
    <location>
        <begin position="474"/>
        <end position="500"/>
    </location>
</feature>
<evidence type="ECO:0000256" key="3">
    <source>
        <dbReference type="SAM" id="MobiDB-lite"/>
    </source>
</evidence>
<feature type="region of interest" description="Disordered" evidence="3">
    <location>
        <begin position="537"/>
        <end position="565"/>
    </location>
</feature>
<proteinExistence type="predicted"/>
<keyword evidence="1" id="KW-0540">Nuclease</keyword>
<dbReference type="SUPFAM" id="SSF88723">
    <property type="entry name" value="PIN domain-like"/>
    <property type="match status" value="1"/>
</dbReference>
<dbReference type="PANTHER" id="PTHR11081:SF70">
    <property type="entry name" value="FLAP ENDONUCLEASE GEN HOMOLOG 1"/>
    <property type="match status" value="1"/>
</dbReference>
<evidence type="ECO:0000313" key="6">
    <source>
        <dbReference type="Proteomes" id="UP000050795"/>
    </source>
</evidence>
<evidence type="ECO:0000259" key="4">
    <source>
        <dbReference type="SMART" id="SM00484"/>
    </source>
</evidence>
<dbReference type="CDD" id="cd09869">
    <property type="entry name" value="PIN_GEN1"/>
    <property type="match status" value="1"/>
</dbReference>
<keyword evidence="2" id="KW-0378">Hydrolase</keyword>
<dbReference type="InterPro" id="IPR036279">
    <property type="entry name" value="5-3_exonuclease_C_sf"/>
</dbReference>
<dbReference type="InterPro" id="IPR006086">
    <property type="entry name" value="XPG-I_dom"/>
</dbReference>
<accession>A0AA85K872</accession>
<evidence type="ECO:0000256" key="1">
    <source>
        <dbReference type="ARBA" id="ARBA00022722"/>
    </source>
</evidence>
<dbReference type="Gene3D" id="1.10.150.20">
    <property type="entry name" value="5' to 3' exonuclease, C-terminal subdomain"/>
    <property type="match status" value="1"/>
</dbReference>
<dbReference type="InterPro" id="IPR006084">
    <property type="entry name" value="XPG/Rad2"/>
</dbReference>
<evidence type="ECO:0000313" key="7">
    <source>
        <dbReference type="WBParaSite" id="TREG1_79790.1"/>
    </source>
</evidence>
<feature type="compositionally biased region" description="Acidic residues" evidence="3">
    <location>
        <begin position="552"/>
        <end position="564"/>
    </location>
</feature>
<reference evidence="7" key="2">
    <citation type="submission" date="2023-11" db="UniProtKB">
        <authorList>
            <consortium name="WormBaseParasite"/>
        </authorList>
    </citation>
    <scope>IDENTIFICATION</scope>
</reference>
<dbReference type="SUPFAM" id="SSF47807">
    <property type="entry name" value="5' to 3' exonuclease, C-terminal subdomain"/>
    <property type="match status" value="1"/>
</dbReference>
<dbReference type="Pfam" id="PF00867">
    <property type="entry name" value="XPG_I"/>
    <property type="match status" value="1"/>
</dbReference>
<dbReference type="GO" id="GO:0000400">
    <property type="term" value="F:four-way junction DNA binding"/>
    <property type="evidence" value="ECO:0007669"/>
    <property type="project" value="TreeGrafter"/>
</dbReference>
<evidence type="ECO:0000256" key="2">
    <source>
        <dbReference type="ARBA" id="ARBA00022801"/>
    </source>
</evidence>
<sequence length="735" mass="83465">MQTGKLNFRIELLYISMGIYGLWGVLSPVQEYRPLVKIGCDSVAVDLSIWICGDKSIGSMPGLHLRNLFFRLVSLLRQNTLPIAVLDGVAPTLKAGVMEHRQQKCMRKATVQKDWKPNVNRTRFSKVSQECVQLLNSFGVPWVQSPGEAEAMCAFLNSNKLVDACITNDGDAFLYGAETVYRHFSMDSRDSSVRVYHMQSIHKVLNLTRSDLVLLSLLLGCDYWPTGVSRLGPVGALRLIASLKSEVLNVNEQFLLKFLSWLINNCPKSSCEDFLCNPFGLHMNPSVIKLWLHVGVELKDCPYKEIFAEFLTNFEERRWTLPKRESICQWKRPDPRRIVPFCQVHLNWDPVYTLQHFLPIMALWDLRHPQVYKSPSLINSLIDYQIDDSIILQPLRIVKKRVVNYVESFEVEWKRLAFDKWTGQSELNSLNENGQKDNIFKNGYYYYFSVPQVEFCKVHNDLYSTFIENGIQKQSQSKKQKQKKTKTTAKKSSNSEKGQQLPIDELFKGLSISSNQLNKNESDVVYKASSVQTLPTKANPYPLWDSDTSSLVDDDHDDDGDGESEYMNRKHSLADDAINSEVNVGYKSDSEVLYNHTDCKTSPSSPPLSSSSSSSAPSSSPLYKFKSAFPSLSRRSSSLSNLINHCMLLKTSLLSNSMMSERQRSHSKIFSSSSSSSIFSRSSSFASSNMNNNSNNDNDLDSNADVHHLCSVAWITEKFRTPKTLKDRLGVTKYF</sequence>
<dbReference type="InterPro" id="IPR006085">
    <property type="entry name" value="XPG_DNA_repair_N"/>
</dbReference>
<dbReference type="Proteomes" id="UP000050795">
    <property type="component" value="Unassembled WGS sequence"/>
</dbReference>
<reference evidence="6" key="1">
    <citation type="submission" date="2022-06" db="EMBL/GenBank/DDBJ databases">
        <authorList>
            <person name="Berger JAMES D."/>
            <person name="Berger JAMES D."/>
        </authorList>
    </citation>
    <scope>NUCLEOTIDE SEQUENCE [LARGE SCALE GENOMIC DNA]</scope>
</reference>
<dbReference type="PANTHER" id="PTHR11081">
    <property type="entry name" value="FLAP ENDONUCLEASE FAMILY MEMBER"/>
    <property type="match status" value="1"/>
</dbReference>